<reference evidence="7 8" key="1">
    <citation type="journal article" date="2018" name="Front. Microbiol.">
        <title>Hydrolytic Capabilities as a Key to Environmental Success: Chitinolytic and Cellulolytic Acidobacteria From Acidic Sub-arctic Soils and Boreal Peatlands.</title>
        <authorList>
            <person name="Belova S.E."/>
            <person name="Ravin N.V."/>
            <person name="Pankratov T.A."/>
            <person name="Rakitin A.L."/>
            <person name="Ivanova A.A."/>
            <person name="Beletsky A.V."/>
            <person name="Mardanov A.V."/>
            <person name="Sinninghe Damste J.S."/>
            <person name="Dedysh S.N."/>
        </authorList>
    </citation>
    <scope>NUCLEOTIDE SEQUENCE [LARGE SCALE GENOMIC DNA]</scope>
    <source>
        <strain evidence="7 8">SBC82</strain>
    </source>
</reference>
<name>A0A2Z5FWV3_9BACT</name>
<dbReference type="OrthoDB" id="120535at2"/>
<dbReference type="KEGG" id="abas:ACPOL_1641"/>
<dbReference type="EMBL" id="CP030840">
    <property type="protein sequence ID" value="AXC10987.1"/>
    <property type="molecule type" value="Genomic_DNA"/>
</dbReference>
<dbReference type="GO" id="GO:0005886">
    <property type="term" value="C:plasma membrane"/>
    <property type="evidence" value="ECO:0007669"/>
    <property type="project" value="UniProtKB-SubCell"/>
</dbReference>
<evidence type="ECO:0000256" key="1">
    <source>
        <dbReference type="ARBA" id="ARBA00004651"/>
    </source>
</evidence>
<dbReference type="AlphaFoldDB" id="A0A2Z5FWV3"/>
<evidence type="ECO:0000256" key="6">
    <source>
        <dbReference type="SAM" id="Phobius"/>
    </source>
</evidence>
<dbReference type="InterPro" id="IPR011743">
    <property type="entry name" value="Caa3_sub_IV"/>
</dbReference>
<evidence type="ECO:0000256" key="3">
    <source>
        <dbReference type="ARBA" id="ARBA00022692"/>
    </source>
</evidence>
<keyword evidence="4 6" id="KW-1133">Transmembrane helix</keyword>
<keyword evidence="5 6" id="KW-0472">Membrane</keyword>
<evidence type="ECO:0000256" key="5">
    <source>
        <dbReference type="ARBA" id="ARBA00023136"/>
    </source>
</evidence>
<keyword evidence="8" id="KW-1185">Reference proteome</keyword>
<dbReference type="NCBIfam" id="TIGR02229">
    <property type="entry name" value="caa3_sub_IV"/>
    <property type="match status" value="1"/>
</dbReference>
<dbReference type="Proteomes" id="UP000253606">
    <property type="component" value="Chromosome"/>
</dbReference>
<keyword evidence="3 6" id="KW-0812">Transmembrane</keyword>
<feature type="transmembrane region" description="Helical" evidence="6">
    <location>
        <begin position="85"/>
        <end position="103"/>
    </location>
</feature>
<protein>
    <submittedName>
        <fullName evidence="7">Caa(3)-type oxidase, subunit IV</fullName>
    </submittedName>
</protein>
<evidence type="ECO:0000256" key="4">
    <source>
        <dbReference type="ARBA" id="ARBA00022989"/>
    </source>
</evidence>
<sequence length="113" mass="12490">MAKANPAHDHDDLHVAEDAHHIVSPRAYLLVYVSLLVATGLTVGAAFVDLGPFNPILALGIACFKGVLVILFFMHVYYSSRLMKLTVGAGFFTFLVLIMMTLSDYMSRSWGLW</sequence>
<evidence type="ECO:0000256" key="2">
    <source>
        <dbReference type="ARBA" id="ARBA00022475"/>
    </source>
</evidence>
<proteinExistence type="predicted"/>
<evidence type="ECO:0000313" key="8">
    <source>
        <dbReference type="Proteomes" id="UP000253606"/>
    </source>
</evidence>
<gene>
    <name evidence="7" type="ORF">ACPOL_1641</name>
</gene>
<accession>A0A2Z5FWV3</accession>
<feature type="transmembrane region" description="Helical" evidence="6">
    <location>
        <begin position="29"/>
        <end position="50"/>
    </location>
</feature>
<dbReference type="RefSeq" id="WP_114206511.1">
    <property type="nucleotide sequence ID" value="NZ_CP030840.1"/>
</dbReference>
<comment type="subcellular location">
    <subcellularLocation>
        <location evidence="1">Cell membrane</location>
        <topology evidence="1">Multi-pass membrane protein</topology>
    </subcellularLocation>
</comment>
<feature type="transmembrane region" description="Helical" evidence="6">
    <location>
        <begin position="56"/>
        <end position="78"/>
    </location>
</feature>
<keyword evidence="2" id="KW-1003">Cell membrane</keyword>
<dbReference type="Pfam" id="PF03626">
    <property type="entry name" value="COX4_pro"/>
    <property type="match status" value="1"/>
</dbReference>
<dbReference type="InterPro" id="IPR005171">
    <property type="entry name" value="Cyt_c_oxidase_su4_prok"/>
</dbReference>
<evidence type="ECO:0000313" key="7">
    <source>
        <dbReference type="EMBL" id="AXC10987.1"/>
    </source>
</evidence>
<organism evidence="7 8">
    <name type="scientific">Acidisarcina polymorpha</name>
    <dbReference type="NCBI Taxonomy" id="2211140"/>
    <lineage>
        <taxon>Bacteria</taxon>
        <taxon>Pseudomonadati</taxon>
        <taxon>Acidobacteriota</taxon>
        <taxon>Terriglobia</taxon>
        <taxon>Terriglobales</taxon>
        <taxon>Acidobacteriaceae</taxon>
        <taxon>Acidisarcina</taxon>
    </lineage>
</organism>